<organism evidence="2 3">
    <name type="scientific">Streptomyces klenkii</name>
    <dbReference type="NCBI Taxonomy" id="1420899"/>
    <lineage>
        <taxon>Bacteria</taxon>
        <taxon>Bacillati</taxon>
        <taxon>Actinomycetota</taxon>
        <taxon>Actinomycetes</taxon>
        <taxon>Kitasatosporales</taxon>
        <taxon>Streptomycetaceae</taxon>
        <taxon>Streptomyces</taxon>
    </lineage>
</organism>
<reference evidence="2 3" key="1">
    <citation type="journal article" date="2015" name="Antonie Van Leeuwenhoek">
        <title>Streptomyces klenkii sp. nov., isolated from deep marine sediment.</title>
        <authorList>
            <person name="Veyisoglu A."/>
            <person name="Sahin N."/>
        </authorList>
    </citation>
    <scope>NUCLEOTIDE SEQUENCE [LARGE SCALE GENOMIC DNA]</scope>
    <source>
        <strain evidence="2 3">KCTC 29202</strain>
    </source>
</reference>
<dbReference type="PANTHER" id="PTHR44068">
    <property type="entry name" value="ZGC:194242"/>
    <property type="match status" value="1"/>
</dbReference>
<gene>
    <name evidence="2" type="ORF">D7231_32785</name>
</gene>
<dbReference type="OrthoDB" id="9769602at2"/>
<dbReference type="InterPro" id="IPR050447">
    <property type="entry name" value="Erg6_SMT_methyltransf"/>
</dbReference>
<comment type="caution">
    <text evidence="2">The sequence shown here is derived from an EMBL/GenBank/DDBJ whole genome shotgun (WGS) entry which is preliminary data.</text>
</comment>
<evidence type="ECO:0000313" key="3">
    <source>
        <dbReference type="Proteomes" id="UP000270343"/>
    </source>
</evidence>
<keyword evidence="3" id="KW-1185">Reference proteome</keyword>
<dbReference type="InterPro" id="IPR029063">
    <property type="entry name" value="SAM-dependent_MTases_sf"/>
</dbReference>
<feature type="region of interest" description="Disordered" evidence="1">
    <location>
        <begin position="1"/>
        <end position="21"/>
    </location>
</feature>
<dbReference type="PANTHER" id="PTHR44068:SF11">
    <property type="entry name" value="GERANYL DIPHOSPHATE 2-C-METHYLTRANSFERASE"/>
    <property type="match status" value="1"/>
</dbReference>
<dbReference type="SUPFAM" id="SSF53335">
    <property type="entry name" value="S-adenosyl-L-methionine-dependent methyltransferases"/>
    <property type="match status" value="1"/>
</dbReference>
<protein>
    <submittedName>
        <fullName evidence="2">Methyltransferase domain-containing protein</fullName>
    </submittedName>
</protein>
<proteinExistence type="predicted"/>
<dbReference type="GO" id="GO:0032259">
    <property type="term" value="P:methylation"/>
    <property type="evidence" value="ECO:0007669"/>
    <property type="project" value="UniProtKB-KW"/>
</dbReference>
<dbReference type="GO" id="GO:0008168">
    <property type="term" value="F:methyltransferase activity"/>
    <property type="evidence" value="ECO:0007669"/>
    <property type="project" value="UniProtKB-KW"/>
</dbReference>
<dbReference type="Gene3D" id="3.40.50.150">
    <property type="entry name" value="Vaccinia Virus protein VP39"/>
    <property type="match status" value="1"/>
</dbReference>
<dbReference type="RefSeq" id="WP_120759682.1">
    <property type="nucleotide sequence ID" value="NZ_JBFADQ010000024.1"/>
</dbReference>
<dbReference type="AlphaFoldDB" id="A0A3B0AK73"/>
<sequence>MTSTPTAPTAPTTPGTPPPLTSADVAAWYEASDELCKLISGDSFHYGLWQQGDLDGPRPARELATRAQDRMTDFFCDLLGLEPGHHLLDVGCGHGSPALHAARQRGIEVTGCSISHAQITEATRRAAAAEMTKRVRFALGDAMDLPHDSDRFDAVWALDSFPHLHDPVQGLRETARVARPGAPILVTFYTQRAPATDAELAMCRDAFAFCPLPTHAEVLDQVRAAGLTAEQVHDLTEHIAPTGIAYERIYRENRTVVAEKFGTDFAEGMDTTLTDTLTFLTDKTGYVACLLRSSPLS</sequence>
<accession>A0A3B0AK73</accession>
<keyword evidence="2" id="KW-0489">Methyltransferase</keyword>
<evidence type="ECO:0000313" key="2">
    <source>
        <dbReference type="EMBL" id="RKN60791.1"/>
    </source>
</evidence>
<dbReference type="Proteomes" id="UP000270343">
    <property type="component" value="Unassembled WGS sequence"/>
</dbReference>
<dbReference type="CDD" id="cd02440">
    <property type="entry name" value="AdoMet_MTases"/>
    <property type="match status" value="1"/>
</dbReference>
<dbReference type="EMBL" id="RBAM01000028">
    <property type="protein sequence ID" value="RKN60791.1"/>
    <property type="molecule type" value="Genomic_DNA"/>
</dbReference>
<keyword evidence="2" id="KW-0808">Transferase</keyword>
<dbReference type="Pfam" id="PF02353">
    <property type="entry name" value="CMAS"/>
    <property type="match status" value="1"/>
</dbReference>
<name>A0A3B0AK73_9ACTN</name>
<feature type="compositionally biased region" description="Low complexity" evidence="1">
    <location>
        <begin position="1"/>
        <end position="13"/>
    </location>
</feature>
<evidence type="ECO:0000256" key="1">
    <source>
        <dbReference type="SAM" id="MobiDB-lite"/>
    </source>
</evidence>